<evidence type="ECO:0000256" key="1">
    <source>
        <dbReference type="ARBA" id="ARBA00008894"/>
    </source>
</evidence>
<keyword evidence="4" id="KW-0547">Nucleotide-binding</keyword>
<dbReference type="Proteomes" id="UP000636709">
    <property type="component" value="Unassembled WGS sequence"/>
</dbReference>
<keyword evidence="5" id="KW-0611">Plant defense</keyword>
<keyword evidence="8" id="KW-1185">Reference proteome</keyword>
<dbReference type="InterPro" id="IPR041118">
    <property type="entry name" value="Rx_N"/>
</dbReference>
<dbReference type="EMBL" id="JACEFO010000732">
    <property type="protein sequence ID" value="KAF8758234.1"/>
    <property type="molecule type" value="Genomic_DNA"/>
</dbReference>
<evidence type="ECO:0000313" key="7">
    <source>
        <dbReference type="EMBL" id="KAF8758234.1"/>
    </source>
</evidence>
<dbReference type="Pfam" id="PF18052">
    <property type="entry name" value="Rx_N"/>
    <property type="match status" value="1"/>
</dbReference>
<comment type="caution">
    <text evidence="7">The sequence shown here is derived from an EMBL/GenBank/DDBJ whole genome shotgun (WGS) entry which is preliminary data.</text>
</comment>
<dbReference type="GO" id="GO:0006952">
    <property type="term" value="P:defense response"/>
    <property type="evidence" value="ECO:0007669"/>
    <property type="project" value="UniProtKB-KW"/>
</dbReference>
<evidence type="ECO:0000256" key="5">
    <source>
        <dbReference type="ARBA" id="ARBA00022821"/>
    </source>
</evidence>
<keyword evidence="3" id="KW-0677">Repeat</keyword>
<dbReference type="AlphaFoldDB" id="A0A835KND7"/>
<sequence length="149" mass="16996">MRRTCIIPPQPVDSTAVSGQMDDDTPRTTAMVSSSMGPINSLLDKLPAEPQFAHLTRDLNVIRQHLLTFNARGVAANMLHRQWMKQLRELAYDIEDWIDKLVIQSGGQLKLDKLSWDDSNSDMLQEFKVRIADMQELGKQFSLLKVRLC</sequence>
<keyword evidence="2" id="KW-0433">Leucine-rich repeat</keyword>
<evidence type="ECO:0000256" key="3">
    <source>
        <dbReference type="ARBA" id="ARBA00022737"/>
    </source>
</evidence>
<feature type="domain" description="Disease resistance N-terminal" evidence="6">
    <location>
        <begin position="51"/>
        <end position="108"/>
    </location>
</feature>
<evidence type="ECO:0000256" key="2">
    <source>
        <dbReference type="ARBA" id="ARBA00022614"/>
    </source>
</evidence>
<dbReference type="GO" id="GO:0000166">
    <property type="term" value="F:nucleotide binding"/>
    <property type="evidence" value="ECO:0007669"/>
    <property type="project" value="UniProtKB-KW"/>
</dbReference>
<organism evidence="7 8">
    <name type="scientific">Digitaria exilis</name>
    <dbReference type="NCBI Taxonomy" id="1010633"/>
    <lineage>
        <taxon>Eukaryota</taxon>
        <taxon>Viridiplantae</taxon>
        <taxon>Streptophyta</taxon>
        <taxon>Embryophyta</taxon>
        <taxon>Tracheophyta</taxon>
        <taxon>Spermatophyta</taxon>
        <taxon>Magnoliopsida</taxon>
        <taxon>Liliopsida</taxon>
        <taxon>Poales</taxon>
        <taxon>Poaceae</taxon>
        <taxon>PACMAD clade</taxon>
        <taxon>Panicoideae</taxon>
        <taxon>Panicodae</taxon>
        <taxon>Paniceae</taxon>
        <taxon>Anthephorinae</taxon>
        <taxon>Digitaria</taxon>
    </lineage>
</organism>
<proteinExistence type="inferred from homology"/>
<gene>
    <name evidence="7" type="ORF">HU200_010601</name>
</gene>
<dbReference type="Gene3D" id="1.20.5.4130">
    <property type="match status" value="1"/>
</dbReference>
<name>A0A835KND7_9POAL</name>
<evidence type="ECO:0000313" key="8">
    <source>
        <dbReference type="Proteomes" id="UP000636709"/>
    </source>
</evidence>
<evidence type="ECO:0000256" key="4">
    <source>
        <dbReference type="ARBA" id="ARBA00022741"/>
    </source>
</evidence>
<evidence type="ECO:0000259" key="6">
    <source>
        <dbReference type="Pfam" id="PF18052"/>
    </source>
</evidence>
<accession>A0A835KND7</accession>
<protein>
    <recommendedName>
        <fullName evidence="6">Disease resistance N-terminal domain-containing protein</fullName>
    </recommendedName>
</protein>
<reference evidence="7" key="1">
    <citation type="submission" date="2020-07" db="EMBL/GenBank/DDBJ databases">
        <title>Genome sequence and genetic diversity analysis of an under-domesticated orphan crop, white fonio (Digitaria exilis).</title>
        <authorList>
            <person name="Bennetzen J.L."/>
            <person name="Chen S."/>
            <person name="Ma X."/>
            <person name="Wang X."/>
            <person name="Yssel A.E.J."/>
            <person name="Chaluvadi S.R."/>
            <person name="Johnson M."/>
            <person name="Gangashetty P."/>
            <person name="Hamidou F."/>
            <person name="Sanogo M.D."/>
            <person name="Zwaenepoel A."/>
            <person name="Wallace J."/>
            <person name="Van De Peer Y."/>
            <person name="Van Deynze A."/>
        </authorList>
    </citation>
    <scope>NUCLEOTIDE SEQUENCE</scope>
    <source>
        <tissue evidence="7">Leaves</tissue>
    </source>
</reference>
<comment type="similarity">
    <text evidence="1">Belongs to the disease resistance NB-LRR family.</text>
</comment>